<dbReference type="SMART" id="SM00862">
    <property type="entry name" value="Trans_reg_C"/>
    <property type="match status" value="1"/>
</dbReference>
<dbReference type="PROSITE" id="PS50110">
    <property type="entry name" value="RESPONSE_REGULATORY"/>
    <property type="match status" value="1"/>
</dbReference>
<dbReference type="Pfam" id="PF00486">
    <property type="entry name" value="Trans_reg_C"/>
    <property type="match status" value="1"/>
</dbReference>
<dbReference type="InterPro" id="IPR016032">
    <property type="entry name" value="Sig_transdc_resp-reg_C-effctor"/>
</dbReference>
<evidence type="ECO:0000256" key="1">
    <source>
        <dbReference type="ARBA" id="ARBA00022553"/>
    </source>
</evidence>
<dbReference type="InterPro" id="IPR039420">
    <property type="entry name" value="WalR-like"/>
</dbReference>
<feature type="modified residue" description="4-aspartylphosphate" evidence="6">
    <location>
        <position position="62"/>
    </location>
</feature>
<dbReference type="SUPFAM" id="SSF46894">
    <property type="entry name" value="C-terminal effector domain of the bipartite response regulators"/>
    <property type="match status" value="1"/>
</dbReference>
<dbReference type="Proteomes" id="UP001595740">
    <property type="component" value="Unassembled WGS sequence"/>
</dbReference>
<dbReference type="InterPro" id="IPR001867">
    <property type="entry name" value="OmpR/PhoB-type_DNA-bd"/>
</dbReference>
<gene>
    <name evidence="10" type="ORF">ACFOLC_08045</name>
</gene>
<keyword evidence="5" id="KW-0804">Transcription</keyword>
<evidence type="ECO:0000256" key="3">
    <source>
        <dbReference type="ARBA" id="ARBA00023015"/>
    </source>
</evidence>
<dbReference type="InterPro" id="IPR001789">
    <property type="entry name" value="Sig_transdc_resp-reg_receiver"/>
</dbReference>
<evidence type="ECO:0000313" key="10">
    <source>
        <dbReference type="EMBL" id="MFC3550969.1"/>
    </source>
</evidence>
<reference evidence="11" key="1">
    <citation type="journal article" date="2019" name="Int. J. Syst. Evol. Microbiol.">
        <title>The Global Catalogue of Microorganisms (GCM) 10K type strain sequencing project: providing services to taxonomists for standard genome sequencing and annotation.</title>
        <authorList>
            <consortium name="The Broad Institute Genomics Platform"/>
            <consortium name="The Broad Institute Genome Sequencing Center for Infectious Disease"/>
            <person name="Wu L."/>
            <person name="Ma J."/>
        </authorList>
    </citation>
    <scope>NUCLEOTIDE SEQUENCE [LARGE SCALE GENOMIC DNA]</scope>
    <source>
        <strain evidence="11">KCTC 42875</strain>
    </source>
</reference>
<evidence type="ECO:0000256" key="4">
    <source>
        <dbReference type="ARBA" id="ARBA00023125"/>
    </source>
</evidence>
<sequence length="236" mass="25475">MSPSADADHVLRIALLEDDAVLRERILLPGLASYGFAATGMETAASLHRHLAAARFDIVVLDVGLPDADGFSVAREIRVGFPDIGIVMLTGRGDTIDRVRGLSQGADAYLAKPVEIDLLAATLHSLARRMRGVTVAHAPKHWRLDSNGWCLLSPSGCSVALTKTERRVVEALIERAGQLVGRNALIAALTSNVYEFDPHRLDSLLYRLRRKVADACGESLPLTAVHGEGYVLNDAH</sequence>
<dbReference type="Pfam" id="PF00072">
    <property type="entry name" value="Response_reg"/>
    <property type="match status" value="1"/>
</dbReference>
<organism evidence="10 11">
    <name type="scientific">Lysobacter cavernae</name>
    <dbReference type="NCBI Taxonomy" id="1685901"/>
    <lineage>
        <taxon>Bacteria</taxon>
        <taxon>Pseudomonadati</taxon>
        <taxon>Pseudomonadota</taxon>
        <taxon>Gammaproteobacteria</taxon>
        <taxon>Lysobacterales</taxon>
        <taxon>Lysobacteraceae</taxon>
        <taxon>Lysobacter</taxon>
    </lineage>
</organism>
<protein>
    <submittedName>
        <fullName evidence="10">Response regulator transcription factor</fullName>
    </submittedName>
</protein>
<proteinExistence type="predicted"/>
<dbReference type="PANTHER" id="PTHR48111:SF1">
    <property type="entry name" value="TWO-COMPONENT RESPONSE REGULATOR ORR33"/>
    <property type="match status" value="1"/>
</dbReference>
<evidence type="ECO:0000256" key="7">
    <source>
        <dbReference type="PROSITE-ProRule" id="PRU01091"/>
    </source>
</evidence>
<dbReference type="CDD" id="cd00383">
    <property type="entry name" value="trans_reg_C"/>
    <property type="match status" value="1"/>
</dbReference>
<feature type="domain" description="OmpR/PhoB-type" evidence="9">
    <location>
        <begin position="132"/>
        <end position="234"/>
    </location>
</feature>
<keyword evidence="11" id="KW-1185">Reference proteome</keyword>
<feature type="DNA-binding region" description="OmpR/PhoB-type" evidence="7">
    <location>
        <begin position="132"/>
        <end position="234"/>
    </location>
</feature>
<evidence type="ECO:0000256" key="6">
    <source>
        <dbReference type="PROSITE-ProRule" id="PRU00169"/>
    </source>
</evidence>
<evidence type="ECO:0000256" key="5">
    <source>
        <dbReference type="ARBA" id="ARBA00023163"/>
    </source>
</evidence>
<dbReference type="SMART" id="SM00448">
    <property type="entry name" value="REC"/>
    <property type="match status" value="1"/>
</dbReference>
<dbReference type="RefSeq" id="WP_386758727.1">
    <property type="nucleotide sequence ID" value="NZ_JBHRXK010000003.1"/>
</dbReference>
<dbReference type="Gene3D" id="1.10.10.10">
    <property type="entry name" value="Winged helix-like DNA-binding domain superfamily/Winged helix DNA-binding domain"/>
    <property type="match status" value="1"/>
</dbReference>
<accession>A0ABV7RMV0</accession>
<feature type="domain" description="Response regulatory" evidence="8">
    <location>
        <begin position="12"/>
        <end position="127"/>
    </location>
</feature>
<dbReference type="PROSITE" id="PS51755">
    <property type="entry name" value="OMPR_PHOB"/>
    <property type="match status" value="1"/>
</dbReference>
<keyword evidence="4 7" id="KW-0238">DNA-binding</keyword>
<name>A0ABV7RMV0_9GAMM</name>
<dbReference type="InterPro" id="IPR011006">
    <property type="entry name" value="CheY-like_superfamily"/>
</dbReference>
<evidence type="ECO:0000313" key="11">
    <source>
        <dbReference type="Proteomes" id="UP001595740"/>
    </source>
</evidence>
<dbReference type="InterPro" id="IPR036388">
    <property type="entry name" value="WH-like_DNA-bd_sf"/>
</dbReference>
<dbReference type="CDD" id="cd17574">
    <property type="entry name" value="REC_OmpR"/>
    <property type="match status" value="1"/>
</dbReference>
<dbReference type="Gene3D" id="3.40.50.2300">
    <property type="match status" value="1"/>
</dbReference>
<evidence type="ECO:0000259" key="9">
    <source>
        <dbReference type="PROSITE" id="PS51755"/>
    </source>
</evidence>
<dbReference type="SUPFAM" id="SSF52172">
    <property type="entry name" value="CheY-like"/>
    <property type="match status" value="1"/>
</dbReference>
<keyword evidence="3" id="KW-0805">Transcription regulation</keyword>
<evidence type="ECO:0000259" key="8">
    <source>
        <dbReference type="PROSITE" id="PS50110"/>
    </source>
</evidence>
<keyword evidence="2" id="KW-0902">Two-component regulatory system</keyword>
<keyword evidence="1 6" id="KW-0597">Phosphoprotein</keyword>
<dbReference type="PANTHER" id="PTHR48111">
    <property type="entry name" value="REGULATOR OF RPOS"/>
    <property type="match status" value="1"/>
</dbReference>
<comment type="caution">
    <text evidence="10">The sequence shown here is derived from an EMBL/GenBank/DDBJ whole genome shotgun (WGS) entry which is preliminary data.</text>
</comment>
<evidence type="ECO:0000256" key="2">
    <source>
        <dbReference type="ARBA" id="ARBA00023012"/>
    </source>
</evidence>
<dbReference type="EMBL" id="JBHRXK010000003">
    <property type="protein sequence ID" value="MFC3550969.1"/>
    <property type="molecule type" value="Genomic_DNA"/>
</dbReference>